<evidence type="ECO:0000313" key="1">
    <source>
        <dbReference type="EMBL" id="CAR99933.1"/>
    </source>
</evidence>
<protein>
    <submittedName>
        <fullName evidence="1">Protein CBG27654</fullName>
    </submittedName>
</protein>
<proteinExistence type="predicted"/>
<dbReference type="CTD" id="68919104"/>
<dbReference type="EMBL" id="HE600983">
    <property type="protein sequence ID" value="CAR99933.1"/>
    <property type="molecule type" value="Genomic_DNA"/>
</dbReference>
<dbReference type="KEGG" id="cbr:CBG_27654"/>
<dbReference type="GeneID" id="68919104"/>
<accession>B6IJ99</accession>
<reference evidence="1 2" key="1">
    <citation type="journal article" date="2003" name="PLoS Biol.">
        <title>The genome sequence of Caenorhabditis briggsae: a platform for comparative genomics.</title>
        <authorList>
            <person name="Stein L.D."/>
            <person name="Bao Z."/>
            <person name="Blasiar D."/>
            <person name="Blumenthal T."/>
            <person name="Brent M.R."/>
            <person name="Chen N."/>
            <person name="Chinwalla A."/>
            <person name="Clarke L."/>
            <person name="Clee C."/>
            <person name="Coghlan A."/>
            <person name="Coulson A."/>
            <person name="D'Eustachio P."/>
            <person name="Fitch D.H."/>
            <person name="Fulton L.A."/>
            <person name="Fulton R.E."/>
            <person name="Griffiths-Jones S."/>
            <person name="Harris T.W."/>
            <person name="Hillier L.W."/>
            <person name="Kamath R."/>
            <person name="Kuwabara P.E."/>
            <person name="Mardis E.R."/>
            <person name="Marra M.A."/>
            <person name="Miner T.L."/>
            <person name="Minx P."/>
            <person name="Mullikin J.C."/>
            <person name="Plumb R.W."/>
            <person name="Rogers J."/>
            <person name="Schein J.E."/>
            <person name="Sohrmann M."/>
            <person name="Spieth J."/>
            <person name="Stajich J.E."/>
            <person name="Wei C."/>
            <person name="Willey D."/>
            <person name="Wilson R.K."/>
            <person name="Durbin R."/>
            <person name="Waterston R.H."/>
        </authorList>
    </citation>
    <scope>NUCLEOTIDE SEQUENCE [LARGE SCALE GENOMIC DNA]</scope>
    <source>
        <strain evidence="1 2">AF16</strain>
    </source>
</reference>
<keyword evidence="2" id="KW-1185">Reference proteome</keyword>
<dbReference type="AlphaFoldDB" id="B6IJ99"/>
<evidence type="ECO:0000313" key="2">
    <source>
        <dbReference type="Proteomes" id="UP000008549"/>
    </source>
</evidence>
<reference evidence="1 2" key="2">
    <citation type="journal article" date="2011" name="PLoS Genet.">
        <title>Caenorhabditis briggsae recombinant inbred line genotypes reveal inter-strain incompatibility and the evolution of recombination.</title>
        <authorList>
            <person name="Ross J.A."/>
            <person name="Koboldt D.C."/>
            <person name="Staisch J.E."/>
            <person name="Chamberlin H.M."/>
            <person name="Gupta B.P."/>
            <person name="Miller R.D."/>
            <person name="Baird S.E."/>
            <person name="Haag E.S."/>
        </authorList>
    </citation>
    <scope>NUCLEOTIDE SEQUENCE [LARGE SCALE GENOMIC DNA]</scope>
    <source>
        <strain evidence="1 2">AF16</strain>
    </source>
</reference>
<organism evidence="1 2">
    <name type="scientific">Caenorhabditis briggsae</name>
    <dbReference type="NCBI Taxonomy" id="6238"/>
    <lineage>
        <taxon>Eukaryota</taxon>
        <taxon>Metazoa</taxon>
        <taxon>Ecdysozoa</taxon>
        <taxon>Nematoda</taxon>
        <taxon>Chromadorea</taxon>
        <taxon>Rhabditida</taxon>
        <taxon>Rhabditina</taxon>
        <taxon>Rhabditomorpha</taxon>
        <taxon>Rhabditoidea</taxon>
        <taxon>Rhabditidae</taxon>
        <taxon>Peloderinae</taxon>
        <taxon>Caenorhabditis</taxon>
    </lineage>
</organism>
<dbReference type="RefSeq" id="XP_045099494.1">
    <property type="nucleotide sequence ID" value="XM_045239514.1"/>
</dbReference>
<dbReference type="HOGENOM" id="CLU_1262539_0_0_1"/>
<dbReference type="Proteomes" id="UP000008549">
    <property type="component" value="Unassembled WGS sequence"/>
</dbReference>
<sequence>MDNKNQPAQVSSTQKKVRFANDVQLTDVEIRKNVNKLIDKHEKETYEIRCAHETIHEMVKTGAAPSNFMNIAKVLLDGTPYACAKEVLKLHIAATQGGNKDQFVFESLCVLDYGLRRRRKFINEIRQTLSDQLEGSDNRQFLALEAKGATEDLVSELFRENRSNNFAFQIQVAVERIEEEFKCGSCPDPWTKMVKVIEDHEDGNTTSYPVSPLAKKSSD</sequence>
<gene>
    <name evidence="1 3" type="ORF">CBG27654</name>
    <name evidence="1" type="ORF">CBG_27654</name>
</gene>
<evidence type="ECO:0000313" key="3">
    <source>
        <dbReference type="WormBase" id="CBG27654"/>
    </source>
</evidence>
<name>B6IJ99_CAEBR</name>
<dbReference type="WormBase" id="CBG27654">
    <property type="protein sequence ID" value="CBP45755"/>
    <property type="gene ID" value="WBGene00089068"/>
</dbReference>
<dbReference type="InParanoid" id="B6IJ99"/>